<evidence type="ECO:0000256" key="3">
    <source>
        <dbReference type="SAM" id="SignalP"/>
    </source>
</evidence>
<feature type="signal peptide" evidence="3">
    <location>
        <begin position="1"/>
        <end position="25"/>
    </location>
</feature>
<feature type="region of interest" description="Disordered" evidence="1">
    <location>
        <begin position="655"/>
        <end position="764"/>
    </location>
</feature>
<evidence type="ECO:0000313" key="5">
    <source>
        <dbReference type="Proteomes" id="UP001194580"/>
    </source>
</evidence>
<keyword evidence="2" id="KW-0472">Membrane</keyword>
<feature type="transmembrane region" description="Helical" evidence="2">
    <location>
        <begin position="384"/>
        <end position="408"/>
    </location>
</feature>
<comment type="caution">
    <text evidence="4">The sequence shown here is derived from an EMBL/GenBank/DDBJ whole genome shotgun (WGS) entry which is preliminary data.</text>
</comment>
<proteinExistence type="predicted"/>
<keyword evidence="2" id="KW-0812">Transmembrane</keyword>
<feature type="compositionally biased region" description="Low complexity" evidence="1">
    <location>
        <begin position="713"/>
        <end position="724"/>
    </location>
</feature>
<name>A0AAD4H9F1_9FUNG</name>
<evidence type="ECO:0000256" key="2">
    <source>
        <dbReference type="SAM" id="Phobius"/>
    </source>
</evidence>
<dbReference type="EMBL" id="JAAAIL010000165">
    <property type="protein sequence ID" value="KAG0278853.1"/>
    <property type="molecule type" value="Genomic_DNA"/>
</dbReference>
<keyword evidence="2" id="KW-1133">Transmembrane helix</keyword>
<feature type="compositionally biased region" description="Polar residues" evidence="1">
    <location>
        <begin position="734"/>
        <end position="747"/>
    </location>
</feature>
<dbReference type="Pfam" id="PF24681">
    <property type="entry name" value="Kelch_KLHDC2_KLHL20_DRC7"/>
    <property type="match status" value="1"/>
</dbReference>
<protein>
    <recommendedName>
        <fullName evidence="6">Kelch repeat-containing protein</fullName>
    </recommendedName>
</protein>
<dbReference type="SUPFAM" id="SSF117281">
    <property type="entry name" value="Kelch motif"/>
    <property type="match status" value="1"/>
</dbReference>
<evidence type="ECO:0008006" key="6">
    <source>
        <dbReference type="Google" id="ProtNLM"/>
    </source>
</evidence>
<sequence>MKEPFTMLMASTLLILLSLLPVAYTQLPAAVPIPVEQFAFARAGPKAYMIGGLNVENKVTKTLGQVMSLDLSVSWKAATAPWQALAQVGPVYFINAVAAPDNQSIIVIKRGVNESLSFPTYRIATNAWDANPVNTGPVQESRQGIRPVMDPLTWNIYMNAWTYLDVFNTNTSTFQYLNMPANTFTSRFFAGSCYNKARHSLMYFGGLNGSIQIDPAATYVSEYSIGTNLWSNFTAAGTPPEPRADFCMAASEDGNRVVVFGGRIQTNTTTNPPVNFTGSFYILDTVTRQWTKGPDSTLRSYMGCLIVGDQFLAWGGSDGTNTIITPPIIFDFKLNQWVDTYTPPNYLLNWPKTPTTLIGATPTVANSAALAPPTTTPDSKANNLGAILGGTFGTLFVIAVSAMIYLFLKRREDKIKYGAPSDQQDSLDPDNDEKTISPAYLHSNSSTNSSQRNPHASDSRDPQDMSGAAFNTAGHRSVDATKDSLYPVGTHAFGNITMNAPTMLVSNSSFIPVAGGSAAFMPPSQAIYATGPNNSLYQVYNSQPPIQAHGMQSVAPNPTYVTSEGQPLMVSYGAPVYTLPMDPSGMSGHPIPVGFAPPFAQPAFANHSATSVNGSPSHAYPITTPPVVSNSVDSASPTGAQVNFGHFNSNTTAPISPVTLDSNNQTAPLQTGSFSPSSTQYITATSMPQNNTNSTQYITATSMPQSSPDSTNSAPGTPPSLSSLPPRPPGSSSNLRLNTGASRSSPVATREGSSGYVPPPTRNP</sequence>
<accession>A0AAD4H9F1</accession>
<keyword evidence="3" id="KW-0732">Signal</keyword>
<dbReference type="Gene3D" id="2.120.10.80">
    <property type="entry name" value="Kelch-type beta propeller"/>
    <property type="match status" value="1"/>
</dbReference>
<feature type="region of interest" description="Disordered" evidence="1">
    <location>
        <begin position="418"/>
        <end position="474"/>
    </location>
</feature>
<keyword evidence="5" id="KW-1185">Reference proteome</keyword>
<feature type="chain" id="PRO_5042077359" description="Kelch repeat-containing protein" evidence="3">
    <location>
        <begin position="26"/>
        <end position="764"/>
    </location>
</feature>
<gene>
    <name evidence="4" type="ORF">BGZ95_002959</name>
</gene>
<feature type="compositionally biased region" description="Polar residues" evidence="1">
    <location>
        <begin position="655"/>
        <end position="712"/>
    </location>
</feature>
<dbReference type="InterPro" id="IPR015915">
    <property type="entry name" value="Kelch-typ_b-propeller"/>
</dbReference>
<feature type="compositionally biased region" description="Polar residues" evidence="1">
    <location>
        <begin position="442"/>
        <end position="454"/>
    </location>
</feature>
<organism evidence="4 5">
    <name type="scientific">Linnemannia exigua</name>
    <dbReference type="NCBI Taxonomy" id="604196"/>
    <lineage>
        <taxon>Eukaryota</taxon>
        <taxon>Fungi</taxon>
        <taxon>Fungi incertae sedis</taxon>
        <taxon>Mucoromycota</taxon>
        <taxon>Mortierellomycotina</taxon>
        <taxon>Mortierellomycetes</taxon>
        <taxon>Mortierellales</taxon>
        <taxon>Mortierellaceae</taxon>
        <taxon>Linnemannia</taxon>
    </lineage>
</organism>
<evidence type="ECO:0000313" key="4">
    <source>
        <dbReference type="EMBL" id="KAG0278853.1"/>
    </source>
</evidence>
<reference evidence="4" key="1">
    <citation type="journal article" date="2020" name="Fungal Divers.">
        <title>Resolving the Mortierellaceae phylogeny through synthesis of multi-gene phylogenetics and phylogenomics.</title>
        <authorList>
            <person name="Vandepol N."/>
            <person name="Liber J."/>
            <person name="Desiro A."/>
            <person name="Na H."/>
            <person name="Kennedy M."/>
            <person name="Barry K."/>
            <person name="Grigoriev I.V."/>
            <person name="Miller A.N."/>
            <person name="O'Donnell K."/>
            <person name="Stajich J.E."/>
            <person name="Bonito G."/>
        </authorList>
    </citation>
    <scope>NUCLEOTIDE SEQUENCE</scope>
    <source>
        <strain evidence="4">NRRL 28262</strain>
    </source>
</reference>
<dbReference type="AlphaFoldDB" id="A0AAD4H9F1"/>
<dbReference type="Proteomes" id="UP001194580">
    <property type="component" value="Unassembled WGS sequence"/>
</dbReference>
<evidence type="ECO:0000256" key="1">
    <source>
        <dbReference type="SAM" id="MobiDB-lite"/>
    </source>
</evidence>